<dbReference type="InterPro" id="IPR011386">
    <property type="entry name" value="Put_ATP-NAD_kin"/>
</dbReference>
<reference evidence="1" key="1">
    <citation type="submission" date="2023-01" db="EMBL/GenBank/DDBJ databases">
        <title>Complete genome sequence of Planctobacterium marinum strain Dej080120_11.</title>
        <authorList>
            <person name="Ueki S."/>
            <person name="Maruyama F."/>
        </authorList>
    </citation>
    <scope>NUCLEOTIDE SEQUENCE</scope>
    <source>
        <strain evidence="1">Dej080120_11</strain>
    </source>
</reference>
<proteinExistence type="predicted"/>
<dbReference type="EMBL" id="AP027272">
    <property type="protein sequence ID" value="BDX07442.1"/>
    <property type="molecule type" value="Genomic_DNA"/>
</dbReference>
<dbReference type="InterPro" id="IPR016064">
    <property type="entry name" value="NAD/diacylglycerol_kinase_sf"/>
</dbReference>
<dbReference type="AlphaFoldDB" id="A0AA48KSR9"/>
<accession>A0AA48KSR9</accession>
<dbReference type="GO" id="GO:0006741">
    <property type="term" value="P:NADP+ biosynthetic process"/>
    <property type="evidence" value="ECO:0007669"/>
    <property type="project" value="InterPro"/>
</dbReference>
<dbReference type="KEGG" id="pmaw:MACH26_29630"/>
<organism evidence="1 2">
    <name type="scientific">Planctobacterium marinum</name>
    <dbReference type="NCBI Taxonomy" id="1631968"/>
    <lineage>
        <taxon>Bacteria</taxon>
        <taxon>Pseudomonadati</taxon>
        <taxon>Pseudomonadota</taxon>
        <taxon>Gammaproteobacteria</taxon>
        <taxon>Alteromonadales</taxon>
        <taxon>Alteromonadaceae</taxon>
        <taxon>Planctobacterium</taxon>
    </lineage>
</organism>
<dbReference type="Pfam" id="PF01513">
    <property type="entry name" value="NAD_kinase"/>
    <property type="match status" value="1"/>
</dbReference>
<dbReference type="RefSeq" id="WP_338293453.1">
    <property type="nucleotide sequence ID" value="NZ_AP027272.1"/>
</dbReference>
<dbReference type="PANTHER" id="PTHR40697">
    <property type="entry name" value="ACETOIN CATABOLISM PROTEIN X"/>
    <property type="match status" value="1"/>
</dbReference>
<keyword evidence="2" id="KW-1185">Reference proteome</keyword>
<dbReference type="InterPro" id="IPR017438">
    <property type="entry name" value="ATP-NAD_kinase_N"/>
</dbReference>
<dbReference type="PIRSF" id="PIRSF016907">
    <property type="entry name" value="Kin_ATP-NAD"/>
    <property type="match status" value="1"/>
</dbReference>
<evidence type="ECO:0000313" key="2">
    <source>
        <dbReference type="Proteomes" id="UP001333710"/>
    </source>
</evidence>
<dbReference type="SUPFAM" id="SSF111331">
    <property type="entry name" value="NAD kinase/diacylglycerol kinase-like"/>
    <property type="match status" value="1"/>
</dbReference>
<keyword evidence="1" id="KW-0418">Kinase</keyword>
<dbReference type="GO" id="GO:0005524">
    <property type="term" value="F:ATP binding"/>
    <property type="evidence" value="ECO:0007669"/>
    <property type="project" value="UniProtKB-ARBA"/>
</dbReference>
<sequence>MSQSDLSLKSDLPVKYHATRKFRLGLVINPYAGIGGAMALKGSDGADIRSKALAAGAEKKANLRTQTALEVFAHLKEIVQVYTASGEMGEDVCKALGFETHIVYQPHSTQTEAEDTENTVKALVEQDVDLLLFAGGDGTARNVCSVIPEILPALGIPAGVKIHSGVYAITPKAAGRVVENLLRGEIVSLDDAQVMDIDEVAFREGKVRARQYGAMRIPAELHYVQAVKNGGKEVEELVLADIAAHVIEMMDDELFIMGSGTTVAAVMEEMGLDNTLLGVDVIQHQELLAADLNATELLNMISEKECKLVITLIGGQGHIFGRGNQQLSPAVIRAVGRENIILVATKSKLQALNGRPLLADTGDEQLNAELAGLLPVITGYHDQVLYPVAEPV</sequence>
<keyword evidence="1" id="KW-0808">Transferase</keyword>
<dbReference type="GO" id="GO:0051287">
    <property type="term" value="F:NAD binding"/>
    <property type="evidence" value="ECO:0007669"/>
    <property type="project" value="UniProtKB-ARBA"/>
</dbReference>
<dbReference type="InterPro" id="IPR002504">
    <property type="entry name" value="NADK"/>
</dbReference>
<name>A0AA48KSR9_9ALTE</name>
<dbReference type="Gene3D" id="3.40.50.10330">
    <property type="entry name" value="Probable inorganic polyphosphate/atp-NAD kinase, domain 1"/>
    <property type="match status" value="1"/>
</dbReference>
<evidence type="ECO:0000313" key="1">
    <source>
        <dbReference type="EMBL" id="BDX07442.1"/>
    </source>
</evidence>
<protein>
    <submittedName>
        <fullName evidence="1">ATP-NAD kinase</fullName>
    </submittedName>
</protein>
<dbReference type="Proteomes" id="UP001333710">
    <property type="component" value="Chromosome"/>
</dbReference>
<dbReference type="Pfam" id="PF20143">
    <property type="entry name" value="NAD_kinase_C"/>
    <property type="match status" value="1"/>
</dbReference>
<dbReference type="InterPro" id="IPR039065">
    <property type="entry name" value="AcoX-like"/>
</dbReference>
<dbReference type="GO" id="GO:0003951">
    <property type="term" value="F:NAD+ kinase activity"/>
    <property type="evidence" value="ECO:0007669"/>
    <property type="project" value="InterPro"/>
</dbReference>
<dbReference type="PANTHER" id="PTHR40697:SF2">
    <property type="entry name" value="ATP-NAD KINASE-RELATED"/>
    <property type="match status" value="1"/>
</dbReference>
<gene>
    <name evidence="1" type="ORF">MACH26_29630</name>
</gene>